<name>A0A6B2M0D3_9BACT</name>
<dbReference type="CDD" id="cd00102">
    <property type="entry name" value="IPT"/>
    <property type="match status" value="1"/>
</dbReference>
<dbReference type="InterPro" id="IPR002909">
    <property type="entry name" value="IPT_dom"/>
</dbReference>
<dbReference type="Proteomes" id="UP000478417">
    <property type="component" value="Unassembled WGS sequence"/>
</dbReference>
<dbReference type="SUPFAM" id="SSF81296">
    <property type="entry name" value="E set domains"/>
    <property type="match status" value="1"/>
</dbReference>
<reference evidence="2 3" key="1">
    <citation type="submission" date="2020-02" db="EMBL/GenBank/DDBJ databases">
        <title>Albibacoteraceae fam. nov., the first described family within the subdivision 4 Verrucomicrobia.</title>
        <authorList>
            <person name="Xi F."/>
        </authorList>
    </citation>
    <scope>NUCLEOTIDE SEQUENCE [LARGE SCALE GENOMIC DNA]</scope>
    <source>
        <strain evidence="2 3">CK1056</strain>
    </source>
</reference>
<dbReference type="Gene3D" id="2.60.120.200">
    <property type="match status" value="1"/>
</dbReference>
<dbReference type="RefSeq" id="WP_163963058.1">
    <property type="nucleotide sequence ID" value="NZ_JAAGNX010000001.1"/>
</dbReference>
<dbReference type="NCBIfam" id="NF038128">
    <property type="entry name" value="choice_anch_J"/>
    <property type="match status" value="1"/>
</dbReference>
<evidence type="ECO:0000313" key="3">
    <source>
        <dbReference type="Proteomes" id="UP000478417"/>
    </source>
</evidence>
<dbReference type="EMBL" id="JAAGNX010000001">
    <property type="protein sequence ID" value="NDV61806.1"/>
    <property type="molecule type" value="Genomic_DNA"/>
</dbReference>
<accession>A0A6B2M0D3</accession>
<sequence length="591" mass="62680">MISRKSIITLGALAFSAYSVQGLVLNEIRTDQPDNPDDEEFVEIKGTPGESLDDVWFIYIGDHSGDGAFKGSGVVERALDLTGYVIPADGIFLMIGPAFDGTTMGIDASQVDYVSDVFGNALENSDNVTAMLVRGWTEGEILVFDDQLGNAAIDIDDDDDGTPNAVLPWTEVIDAVSLVETVNGGEFYYGEAFGGTNLGPDNGGFVPSHAFLTSDTEEWTIGAYVLFEEDSNGNVIGLNPDASDTPGTENPIAPPASFPPSIEGISATFASVGDEVTVTGQNLATATAVTIGGVNASFVVNGDALVVTVPEGAVTGEVTVTNPDDTDDSVGFVVVLDTDSLVFSEDFVNGLGDFQTFSIASNENWEASSFADSSSIEISGFGADEASDDWLVTPVIDLTNVGNAYMVMGHERAFGGPPLQIKVSTDWDGTGTPAGGTWTDISVTLAGDSTFELIDSGIVDLSAYDGETIYIAIRYTSTGTGPGDGAIDRIHYLAVGGDTGGWAVTAELGLVYEYANGWNYSLDLGFVLPSNYPWIYQANFGFMYVIVRLPGEAMWLYSPTLGFVYVDEGDRGRFYLFDNGWTFDNFINPQG</sequence>
<proteinExistence type="predicted"/>
<dbReference type="Pfam" id="PF01833">
    <property type="entry name" value="TIG"/>
    <property type="match status" value="1"/>
</dbReference>
<comment type="caution">
    <text evidence="2">The sequence shown here is derived from an EMBL/GenBank/DDBJ whole genome shotgun (WGS) entry which is preliminary data.</text>
</comment>
<keyword evidence="3" id="KW-1185">Reference proteome</keyword>
<dbReference type="AlphaFoldDB" id="A0A6B2M0D3"/>
<gene>
    <name evidence="2" type="ORF">G0Q06_05025</name>
</gene>
<dbReference type="InterPro" id="IPR014756">
    <property type="entry name" value="Ig_E-set"/>
</dbReference>
<protein>
    <recommendedName>
        <fullName evidence="1">IPT/TIG domain-containing protein</fullName>
    </recommendedName>
</protein>
<feature type="domain" description="IPT/TIG" evidence="1">
    <location>
        <begin position="260"/>
        <end position="324"/>
    </location>
</feature>
<dbReference type="Gene3D" id="2.60.40.10">
    <property type="entry name" value="Immunoglobulins"/>
    <property type="match status" value="1"/>
</dbReference>
<organism evidence="2 3">
    <name type="scientific">Oceanipulchritudo coccoides</name>
    <dbReference type="NCBI Taxonomy" id="2706888"/>
    <lineage>
        <taxon>Bacteria</taxon>
        <taxon>Pseudomonadati</taxon>
        <taxon>Verrucomicrobiota</taxon>
        <taxon>Opitutia</taxon>
        <taxon>Puniceicoccales</taxon>
        <taxon>Oceanipulchritudinaceae</taxon>
        <taxon>Oceanipulchritudo</taxon>
    </lineage>
</organism>
<evidence type="ECO:0000259" key="1">
    <source>
        <dbReference type="Pfam" id="PF01833"/>
    </source>
</evidence>
<dbReference type="InterPro" id="IPR013783">
    <property type="entry name" value="Ig-like_fold"/>
</dbReference>
<evidence type="ECO:0000313" key="2">
    <source>
        <dbReference type="EMBL" id="NDV61806.1"/>
    </source>
</evidence>